<sequence>MIEAEMVEEAAPSSSPSTKRGLIAYLRRLQDTFGLRYCGALSLVYGVNQGVGEALLFGAQRYYFLDVVGSSAARYTQIDGFTNIPWQIKAIYGMVSDTFPIRGMRRSPYMGLAGVCGIASALGLWVLPPREASGALLLVLSNFSIASPDVMVDATTAEKAKSHPALAADVQSLCWGSLYSCSFLAYFCVGWLLEKVGPRNVFGLFSLTSLAALVPASFGWLGENTKPAYERVVVQNPLRTEEEQLDAIIFEATAEPDDKPTKRAVFGAAVLTCGTSVVMGSLQAFYSGPRELAIEGTTTIALGVVLATCLYFLLGRVSKDLAGGAIYIFIAGALQPSTSVVFDWSHDDGQSRGNCARACDEDDDSCGWARDRNYPCISPHYYSIMKACSALFGLVGVVLYNSFFSEWTYRTVFFVSQLAYFGANLLDVVWVSRINLSLGVPDYLFLFGVEVVQPIIQKLHVMPIFVMAARLCPPNVEATLFALLMGLSNFGAVVGLYNGVVLLHLFGGVDQPDFRYLPHFVFVRTLCYLSPVLLIPVFVPKGSPLGGDQHAMQDLRDKAAQLQFIEVILEKLWDGERILEGLSLL</sequence>
<feature type="transmembrane region" description="Helical" evidence="7">
    <location>
        <begin position="321"/>
        <end position="342"/>
    </location>
</feature>
<comment type="subcellular location">
    <subcellularLocation>
        <location evidence="1">Membrane</location>
        <topology evidence="1">Multi-pass membrane protein</topology>
    </subcellularLocation>
</comment>
<evidence type="ECO:0000313" key="10">
    <source>
        <dbReference type="Proteomes" id="UP001230188"/>
    </source>
</evidence>
<feature type="transmembrane region" description="Helical" evidence="7">
    <location>
        <begin position="517"/>
        <end position="539"/>
    </location>
</feature>
<comment type="caution">
    <text evidence="8">The sequence shown here is derived from an EMBL/GenBank/DDBJ whole genome shotgun (WGS) entry which is preliminary data.</text>
</comment>
<dbReference type="Gene3D" id="1.20.1250.20">
    <property type="entry name" value="MFS general substrate transporter like domains"/>
    <property type="match status" value="1"/>
</dbReference>
<keyword evidence="5 7" id="KW-1133">Transmembrane helix</keyword>
<evidence type="ECO:0000256" key="1">
    <source>
        <dbReference type="ARBA" id="ARBA00004141"/>
    </source>
</evidence>
<gene>
    <name evidence="8" type="ORF">CTAYLR_005172</name>
    <name evidence="9" type="ORF">CTAYLR_005189</name>
</gene>
<keyword evidence="3" id="KW-0813">Transport</keyword>
<feature type="transmembrane region" description="Helical" evidence="7">
    <location>
        <begin position="292"/>
        <end position="314"/>
    </location>
</feature>
<keyword evidence="4 7" id="KW-0812">Transmembrane</keyword>
<evidence type="ECO:0000256" key="5">
    <source>
        <dbReference type="ARBA" id="ARBA00022989"/>
    </source>
</evidence>
<dbReference type="EMBL" id="JAQMWT010000010">
    <property type="protein sequence ID" value="KAJ8614169.1"/>
    <property type="molecule type" value="Genomic_DNA"/>
</dbReference>
<keyword evidence="6 7" id="KW-0472">Membrane</keyword>
<proteinExistence type="inferred from homology"/>
<dbReference type="AlphaFoldDB" id="A0AAD7XR34"/>
<keyword evidence="10" id="KW-1185">Reference proteome</keyword>
<dbReference type="PANTHER" id="PTHR31585">
    <property type="entry name" value="FOLATE-BIOPTERIN TRANSPORTER 1, CHLOROPLASTIC"/>
    <property type="match status" value="1"/>
</dbReference>
<evidence type="ECO:0000313" key="9">
    <source>
        <dbReference type="EMBL" id="KAJ8614169.1"/>
    </source>
</evidence>
<organism evidence="8 10">
    <name type="scientific">Chrysophaeum taylorii</name>
    <dbReference type="NCBI Taxonomy" id="2483200"/>
    <lineage>
        <taxon>Eukaryota</taxon>
        <taxon>Sar</taxon>
        <taxon>Stramenopiles</taxon>
        <taxon>Ochrophyta</taxon>
        <taxon>Pelagophyceae</taxon>
        <taxon>Pelagomonadales</taxon>
        <taxon>Pelagomonadaceae</taxon>
        <taxon>Chrysophaeum</taxon>
    </lineage>
</organism>
<feature type="transmembrane region" description="Helical" evidence="7">
    <location>
        <begin position="199"/>
        <end position="221"/>
    </location>
</feature>
<comment type="similarity">
    <text evidence="2">Belongs to the major facilitator superfamily. Folate-biopterin transporter (TC 2.A.71) family.</text>
</comment>
<name>A0AAD7XR34_9STRA</name>
<evidence type="ECO:0000256" key="3">
    <source>
        <dbReference type="ARBA" id="ARBA00022448"/>
    </source>
</evidence>
<feature type="transmembrane region" description="Helical" evidence="7">
    <location>
        <begin position="478"/>
        <end position="497"/>
    </location>
</feature>
<reference evidence="8" key="1">
    <citation type="submission" date="2023-01" db="EMBL/GenBank/DDBJ databases">
        <title>Metagenome sequencing of chrysophaentin producing Chrysophaeum taylorii.</title>
        <authorList>
            <person name="Davison J."/>
            <person name="Bewley C."/>
        </authorList>
    </citation>
    <scope>NUCLEOTIDE SEQUENCE</scope>
    <source>
        <strain evidence="8">NIES-1699</strain>
    </source>
</reference>
<dbReference type="InterPro" id="IPR036259">
    <property type="entry name" value="MFS_trans_sf"/>
</dbReference>
<evidence type="ECO:0000256" key="2">
    <source>
        <dbReference type="ARBA" id="ARBA00007015"/>
    </source>
</evidence>
<feature type="transmembrane region" description="Helical" evidence="7">
    <location>
        <begin position="381"/>
        <end position="400"/>
    </location>
</feature>
<dbReference type="PANTHER" id="PTHR31585:SF6">
    <property type="entry name" value="FOLATE-BIOPTERIN TRANSPORTER 2-RELATED"/>
    <property type="match status" value="1"/>
</dbReference>
<dbReference type="EMBL" id="JAQMWT010000297">
    <property type="protein sequence ID" value="KAJ8606091.1"/>
    <property type="molecule type" value="Genomic_DNA"/>
</dbReference>
<feature type="transmembrane region" description="Helical" evidence="7">
    <location>
        <begin position="412"/>
        <end position="431"/>
    </location>
</feature>
<evidence type="ECO:0000256" key="7">
    <source>
        <dbReference type="SAM" id="Phobius"/>
    </source>
</evidence>
<feature type="transmembrane region" description="Helical" evidence="7">
    <location>
        <begin position="109"/>
        <end position="127"/>
    </location>
</feature>
<protein>
    <submittedName>
        <fullName evidence="8">Uncharacterized protein</fullName>
    </submittedName>
</protein>
<dbReference type="InterPro" id="IPR039309">
    <property type="entry name" value="BT1"/>
</dbReference>
<evidence type="ECO:0000313" key="8">
    <source>
        <dbReference type="EMBL" id="KAJ8606091.1"/>
    </source>
</evidence>
<dbReference type="GO" id="GO:0016020">
    <property type="term" value="C:membrane"/>
    <property type="evidence" value="ECO:0007669"/>
    <property type="project" value="UniProtKB-SubCell"/>
</dbReference>
<evidence type="ECO:0000256" key="4">
    <source>
        <dbReference type="ARBA" id="ARBA00022692"/>
    </source>
</evidence>
<dbReference type="Proteomes" id="UP001230188">
    <property type="component" value="Unassembled WGS sequence"/>
</dbReference>
<dbReference type="Pfam" id="PF03092">
    <property type="entry name" value="BT1"/>
    <property type="match status" value="1"/>
</dbReference>
<accession>A0AAD7XR34</accession>
<dbReference type="SUPFAM" id="SSF103473">
    <property type="entry name" value="MFS general substrate transporter"/>
    <property type="match status" value="2"/>
</dbReference>
<evidence type="ECO:0000256" key="6">
    <source>
        <dbReference type="ARBA" id="ARBA00023136"/>
    </source>
</evidence>
<feature type="transmembrane region" description="Helical" evidence="7">
    <location>
        <begin position="173"/>
        <end position="193"/>
    </location>
</feature>